<evidence type="ECO:0000313" key="2">
    <source>
        <dbReference type="Proteomes" id="UP000238523"/>
    </source>
</evidence>
<evidence type="ECO:0000313" key="1">
    <source>
        <dbReference type="EMBL" id="AUW47191.1"/>
    </source>
</evidence>
<sequence length="37" mass="4122">MKLSRYLSLKAEGKLALTVLALITLCSSTAMAIWTWH</sequence>
<reference evidence="1 2" key="1">
    <citation type="submission" date="2017-11" db="EMBL/GenBank/DDBJ databases">
        <title>Complete genome of Rhizobium leguminosarum Norway, an ineffective micro-symbiont.</title>
        <authorList>
            <person name="Hoffrichter A."/>
            <person name="Liang J."/>
            <person name="Brachmann A."/>
            <person name="Marin M."/>
        </authorList>
    </citation>
    <scope>NUCLEOTIDE SEQUENCE [LARGE SCALE GENOMIC DNA]</scope>
    <source>
        <strain evidence="1 2">Norway</strain>
        <plasmid evidence="2">prln3</plasmid>
    </source>
</reference>
<dbReference type="AlphaFoldDB" id="A0A2K9ZGM3"/>
<dbReference type="Proteomes" id="UP000238523">
    <property type="component" value="Plasmid pRLN3"/>
</dbReference>
<geneLocation type="plasmid" evidence="2">
    <name>prln3</name>
</geneLocation>
<keyword evidence="1" id="KW-0614">Plasmid</keyword>
<name>A0A2K9ZGM3_RHILE</name>
<gene>
    <name evidence="1" type="ORF">CUJ84_pRLN3000053</name>
</gene>
<protein>
    <submittedName>
        <fullName evidence="1">Uncharacterized protein</fullName>
    </submittedName>
</protein>
<organism evidence="1 2">
    <name type="scientific">Rhizobium leguminosarum</name>
    <dbReference type="NCBI Taxonomy" id="384"/>
    <lineage>
        <taxon>Bacteria</taxon>
        <taxon>Pseudomonadati</taxon>
        <taxon>Pseudomonadota</taxon>
        <taxon>Alphaproteobacteria</taxon>
        <taxon>Hyphomicrobiales</taxon>
        <taxon>Rhizobiaceae</taxon>
        <taxon>Rhizobium/Agrobacterium group</taxon>
        <taxon>Rhizobium</taxon>
    </lineage>
</organism>
<proteinExistence type="predicted"/>
<dbReference type="EMBL" id="CP025015">
    <property type="protein sequence ID" value="AUW47191.1"/>
    <property type="molecule type" value="Genomic_DNA"/>
</dbReference>
<accession>A0A2K9ZGM3</accession>